<feature type="binding site" description="axial binding residue" evidence="7">
    <location>
        <position position="447"/>
    </location>
    <ligand>
        <name>heme</name>
        <dbReference type="ChEBI" id="CHEBI:30413"/>
    </ligand>
    <ligandPart>
        <name>Fe</name>
        <dbReference type="ChEBI" id="CHEBI:18248"/>
    </ligandPart>
</feature>
<dbReference type="Proteomes" id="UP000054481">
    <property type="component" value="Unassembled WGS sequence"/>
</dbReference>
<evidence type="ECO:0008006" key="11">
    <source>
        <dbReference type="Google" id="ProtNLM"/>
    </source>
</evidence>
<evidence type="ECO:0000256" key="1">
    <source>
        <dbReference type="ARBA" id="ARBA00001971"/>
    </source>
</evidence>
<keyword evidence="3 7" id="KW-0349">Heme</keyword>
<dbReference type="InterPro" id="IPR001128">
    <property type="entry name" value="Cyt_P450"/>
</dbReference>
<keyword evidence="10" id="KW-1185">Reference proteome</keyword>
<dbReference type="EMBL" id="KQ030703">
    <property type="protein sequence ID" value="KJZ69547.1"/>
    <property type="molecule type" value="Genomic_DNA"/>
</dbReference>
<evidence type="ECO:0000256" key="8">
    <source>
        <dbReference type="RuleBase" id="RU000461"/>
    </source>
</evidence>
<dbReference type="InterPro" id="IPR050529">
    <property type="entry name" value="CYP450_sterol_14alpha_dmase"/>
</dbReference>
<dbReference type="CDD" id="cd11040">
    <property type="entry name" value="CYP7_CYP8-like"/>
    <property type="match status" value="1"/>
</dbReference>
<dbReference type="GO" id="GO:0016705">
    <property type="term" value="F:oxidoreductase activity, acting on paired donors, with incorporation or reduction of molecular oxygen"/>
    <property type="evidence" value="ECO:0007669"/>
    <property type="project" value="InterPro"/>
</dbReference>
<evidence type="ECO:0000256" key="6">
    <source>
        <dbReference type="ARBA" id="ARBA00023033"/>
    </source>
</evidence>
<dbReference type="PROSITE" id="PS00086">
    <property type="entry name" value="CYTOCHROME_P450"/>
    <property type="match status" value="1"/>
</dbReference>
<organism evidence="9 10">
    <name type="scientific">Hirsutella minnesotensis 3608</name>
    <dbReference type="NCBI Taxonomy" id="1043627"/>
    <lineage>
        <taxon>Eukaryota</taxon>
        <taxon>Fungi</taxon>
        <taxon>Dikarya</taxon>
        <taxon>Ascomycota</taxon>
        <taxon>Pezizomycotina</taxon>
        <taxon>Sordariomycetes</taxon>
        <taxon>Hypocreomycetidae</taxon>
        <taxon>Hypocreales</taxon>
        <taxon>Ophiocordycipitaceae</taxon>
        <taxon>Hirsutella</taxon>
    </lineage>
</organism>
<dbReference type="AlphaFoldDB" id="A0A0F7ZWT8"/>
<evidence type="ECO:0000313" key="10">
    <source>
        <dbReference type="Proteomes" id="UP000054481"/>
    </source>
</evidence>
<dbReference type="GO" id="GO:0020037">
    <property type="term" value="F:heme binding"/>
    <property type="evidence" value="ECO:0007669"/>
    <property type="project" value="InterPro"/>
</dbReference>
<evidence type="ECO:0000256" key="5">
    <source>
        <dbReference type="ARBA" id="ARBA00023004"/>
    </source>
</evidence>
<evidence type="ECO:0000256" key="3">
    <source>
        <dbReference type="ARBA" id="ARBA00022617"/>
    </source>
</evidence>
<keyword evidence="5 7" id="KW-0408">Iron</keyword>
<dbReference type="InterPro" id="IPR017972">
    <property type="entry name" value="Cyt_P450_CS"/>
</dbReference>
<proteinExistence type="inferred from homology"/>
<dbReference type="PANTHER" id="PTHR24304">
    <property type="entry name" value="CYTOCHROME P450 FAMILY 7"/>
    <property type="match status" value="1"/>
</dbReference>
<dbReference type="InterPro" id="IPR036396">
    <property type="entry name" value="Cyt_P450_sf"/>
</dbReference>
<keyword evidence="8" id="KW-0560">Oxidoreductase</keyword>
<dbReference type="PANTHER" id="PTHR24304:SF2">
    <property type="entry name" value="24-HYDROXYCHOLESTEROL 7-ALPHA-HYDROXYLASE"/>
    <property type="match status" value="1"/>
</dbReference>
<protein>
    <recommendedName>
        <fullName evidence="11">Cytochrome P450</fullName>
    </recommendedName>
</protein>
<dbReference type="InterPro" id="IPR002403">
    <property type="entry name" value="Cyt_P450_E_grp-IV"/>
</dbReference>
<keyword evidence="6 8" id="KW-0503">Monooxygenase</keyword>
<dbReference type="Pfam" id="PF00067">
    <property type="entry name" value="p450"/>
    <property type="match status" value="1"/>
</dbReference>
<name>A0A0F7ZWT8_9HYPO</name>
<dbReference type="GO" id="GO:0008395">
    <property type="term" value="F:steroid hydroxylase activity"/>
    <property type="evidence" value="ECO:0007669"/>
    <property type="project" value="TreeGrafter"/>
</dbReference>
<dbReference type="PRINTS" id="PR00465">
    <property type="entry name" value="EP450IV"/>
</dbReference>
<evidence type="ECO:0000256" key="4">
    <source>
        <dbReference type="ARBA" id="ARBA00022723"/>
    </source>
</evidence>
<dbReference type="GO" id="GO:0005506">
    <property type="term" value="F:iron ion binding"/>
    <property type="evidence" value="ECO:0007669"/>
    <property type="project" value="InterPro"/>
</dbReference>
<comment type="cofactor">
    <cofactor evidence="1 7">
        <name>heme</name>
        <dbReference type="ChEBI" id="CHEBI:30413"/>
    </cofactor>
</comment>
<dbReference type="OrthoDB" id="1470350at2759"/>
<evidence type="ECO:0000256" key="2">
    <source>
        <dbReference type="ARBA" id="ARBA00010617"/>
    </source>
</evidence>
<comment type="similarity">
    <text evidence="2 8">Belongs to the cytochrome P450 family.</text>
</comment>
<dbReference type="SUPFAM" id="SSF48264">
    <property type="entry name" value="Cytochrome P450"/>
    <property type="match status" value="1"/>
</dbReference>
<gene>
    <name evidence="9" type="ORF">HIM_11060</name>
</gene>
<accession>A0A0F7ZWT8</accession>
<dbReference type="Gene3D" id="1.10.630.10">
    <property type="entry name" value="Cytochrome P450"/>
    <property type="match status" value="1"/>
</dbReference>
<keyword evidence="4 7" id="KW-0479">Metal-binding</keyword>
<reference evidence="9 10" key="1">
    <citation type="journal article" date="2014" name="Genome Biol. Evol.">
        <title>Comparative genomics and transcriptomics analyses reveal divergent lifestyle features of nematode endoparasitic fungus Hirsutella minnesotensis.</title>
        <authorList>
            <person name="Lai Y."/>
            <person name="Liu K."/>
            <person name="Zhang X."/>
            <person name="Zhang X."/>
            <person name="Li K."/>
            <person name="Wang N."/>
            <person name="Shu C."/>
            <person name="Wu Y."/>
            <person name="Wang C."/>
            <person name="Bushley K.E."/>
            <person name="Xiang M."/>
            <person name="Liu X."/>
        </authorList>
    </citation>
    <scope>NUCLEOTIDE SEQUENCE [LARGE SCALE GENOMIC DNA]</scope>
    <source>
        <strain evidence="9 10">3608</strain>
    </source>
</reference>
<evidence type="ECO:0000256" key="7">
    <source>
        <dbReference type="PIRSR" id="PIRSR602403-1"/>
    </source>
</evidence>
<sequence length="528" mass="60112">MLLASTAAFYEFLPQIIRYHVSLVALCVGALATWRVYRFRIIPALYPDDPKELPYWIPAKPDVGRQLTRDSGHLIAFFGNSNALLTRATRYFGYSMEPYALSVAGLKTYVLTNADHVGEAYRNTETLSYEEFVRGLMRILGNSQAGVKAMFTPLAKDKEGFPNPHEKPLGLLFRQMHIHQLFPGENLDFLETRFYKFFKNHLELARISDTCPYAVSKSSEDVVLPLTQWCSDFFVRGGQGAYFGPKLAYQVIYQYPRFLAKAMLTARDGVLNSLRDYLQLPHNQRREDAWFVKAMEEGMRAVGLSDEDMAIATMTIYWAYVLSCSPSGTPSLVDTVWQETLPAFRDDGTVDFEYLHTSVPNLDGVWNEMLRLSTFAASVRFITADTIIGTKVLRKGNRLIIPYRQLHMDKSVYGADVDQFRHSRFLENPRLTQTNRFRPFGGGATMCPGRHIAKRAVYLFTAMVLHEFDIEIVGQRRALEPDLTKPVPGLMSPQVGQELHVKLSPRKRSMYDVELASSSVRSNWLFVA</sequence>
<evidence type="ECO:0000313" key="9">
    <source>
        <dbReference type="EMBL" id="KJZ69547.1"/>
    </source>
</evidence>